<dbReference type="Proteomes" id="UP000004440">
    <property type="component" value="Unassembled WGS sequence"/>
</dbReference>
<evidence type="ECO:0000313" key="2">
    <source>
        <dbReference type="Proteomes" id="UP000004440"/>
    </source>
</evidence>
<comment type="caution">
    <text evidence="1">The sequence shown here is derived from an EMBL/GenBank/DDBJ whole genome shotgun (WGS) entry which is preliminary data.</text>
</comment>
<proteinExistence type="predicted"/>
<organism evidence="1 2">
    <name type="scientific">Nitrosarchaeum koreense MY1</name>
    <dbReference type="NCBI Taxonomy" id="1001994"/>
    <lineage>
        <taxon>Archaea</taxon>
        <taxon>Nitrososphaerota</taxon>
        <taxon>Nitrososphaeria</taxon>
        <taxon>Nitrosopumilales</taxon>
        <taxon>Nitrosopumilaceae</taxon>
        <taxon>Nitrosarchaeum</taxon>
    </lineage>
</organism>
<dbReference type="OrthoDB" id="381493at2157"/>
<protein>
    <submittedName>
        <fullName evidence="1">Uncharacterized protein</fullName>
    </submittedName>
</protein>
<accession>F9CWH0</accession>
<dbReference type="EMBL" id="AFPU01000001">
    <property type="protein sequence ID" value="EGP93622.1"/>
    <property type="molecule type" value="Genomic_DNA"/>
</dbReference>
<name>F9CWH0_9ARCH</name>
<reference evidence="1 2" key="1">
    <citation type="journal article" date="2011" name="J. Bacteriol.">
        <title>Genome Sequence of an Ammonia-Oxidizing Soil Archaeon, "Candidatus Nitrosoarchaeum koreensis" MY1.</title>
        <authorList>
            <person name="Kim B.K."/>
            <person name="Jung M.Y."/>
            <person name="Yu D.S."/>
            <person name="Park S.J."/>
            <person name="Oh T.K."/>
            <person name="Rhee S.K."/>
            <person name="Kim J.F."/>
        </authorList>
    </citation>
    <scope>NUCLEOTIDE SEQUENCE [LARGE SCALE GENOMIC DNA]</scope>
    <source>
        <strain evidence="1 2">MY1</strain>
    </source>
</reference>
<evidence type="ECO:0000313" key="1">
    <source>
        <dbReference type="EMBL" id="EGP93622.1"/>
    </source>
</evidence>
<dbReference type="AlphaFoldDB" id="F9CWH0"/>
<gene>
    <name evidence="1" type="ORF">MY1_0860</name>
</gene>
<keyword evidence="2" id="KW-1185">Reference proteome</keyword>
<dbReference type="STRING" id="1001994.MY1_0860"/>
<sequence>MKYSFENDSLRNKELSRSLDSIVKCYQCLSNENLCWFHSESVKTVLIGETKSTILKLKNNR</sequence>